<name>A0A5E7DMV0_PSEFL</name>
<evidence type="ECO:0000313" key="3">
    <source>
        <dbReference type="EMBL" id="VVO17701.1"/>
    </source>
</evidence>
<sequence>MINPPPSAEARQVARAAAQWLALLESGGANEQDRAALQHWRDSCASHEQAWQKAQLLRQRFAALPSALAMGSLDRPDSGRRKLLKRALGAAVLVPTAVLLSRQLPLDAWRADLHTATGERKQVVLADGSTLHLNTATAVNVDLPSRRLTLVAGEMALKVSGASLLTVQTHYGQVIVSQSEVCVRQNKLGCRVLVLNGTVQLRPLKGPALTLRSGQQVSLLAAGAGAVEPFDVLAPGWREGVLMAQNQPLGEFLRELSSYRPGVLRWEPALESLRVTGSFRLDDTDRILSLLAASLPLEVHSRTRYWVTLLPRKNTV</sequence>
<dbReference type="OrthoDB" id="1099576at2"/>
<dbReference type="GO" id="GO:0016989">
    <property type="term" value="F:sigma factor antagonist activity"/>
    <property type="evidence" value="ECO:0007669"/>
    <property type="project" value="TreeGrafter"/>
</dbReference>
<dbReference type="PANTHER" id="PTHR30273">
    <property type="entry name" value="PERIPLASMIC SIGNAL SENSOR AND SIGMA FACTOR ACTIVATOR FECR-RELATED"/>
    <property type="match status" value="1"/>
</dbReference>
<dbReference type="Proteomes" id="UP000337909">
    <property type="component" value="Unassembled WGS sequence"/>
</dbReference>
<dbReference type="RefSeq" id="WP_150643794.1">
    <property type="nucleotide sequence ID" value="NZ_CABVHQ010000043.1"/>
</dbReference>
<feature type="domain" description="FecR N-terminal" evidence="2">
    <location>
        <begin position="15"/>
        <end position="55"/>
    </location>
</feature>
<evidence type="ECO:0000259" key="1">
    <source>
        <dbReference type="Pfam" id="PF04773"/>
    </source>
</evidence>
<protein>
    <submittedName>
        <fullName evidence="3">Protein FecR</fullName>
    </submittedName>
</protein>
<dbReference type="Gene3D" id="2.60.120.1440">
    <property type="match status" value="1"/>
</dbReference>
<dbReference type="AlphaFoldDB" id="A0A5E7DMV0"/>
<dbReference type="EMBL" id="CABVHQ010000043">
    <property type="protein sequence ID" value="VVO17701.1"/>
    <property type="molecule type" value="Genomic_DNA"/>
</dbReference>
<feature type="domain" description="FecR protein" evidence="1">
    <location>
        <begin position="112"/>
        <end position="200"/>
    </location>
</feature>
<dbReference type="PIRSF" id="PIRSF018266">
    <property type="entry name" value="FecR"/>
    <property type="match status" value="1"/>
</dbReference>
<organism evidence="3 4">
    <name type="scientific">Pseudomonas fluorescens</name>
    <dbReference type="NCBI Taxonomy" id="294"/>
    <lineage>
        <taxon>Bacteria</taxon>
        <taxon>Pseudomonadati</taxon>
        <taxon>Pseudomonadota</taxon>
        <taxon>Gammaproteobacteria</taxon>
        <taxon>Pseudomonadales</taxon>
        <taxon>Pseudomonadaceae</taxon>
        <taxon>Pseudomonas</taxon>
    </lineage>
</organism>
<dbReference type="Pfam" id="PF04773">
    <property type="entry name" value="FecR"/>
    <property type="match status" value="1"/>
</dbReference>
<dbReference type="Pfam" id="PF16220">
    <property type="entry name" value="DUF4880"/>
    <property type="match status" value="1"/>
</dbReference>
<reference evidence="3 4" key="1">
    <citation type="submission" date="2019-09" db="EMBL/GenBank/DDBJ databases">
        <authorList>
            <person name="Chandra G."/>
            <person name="Truman W A."/>
        </authorList>
    </citation>
    <scope>NUCLEOTIDE SEQUENCE [LARGE SCALE GENOMIC DNA]</scope>
    <source>
        <strain evidence="3">PS691</strain>
    </source>
</reference>
<gene>
    <name evidence="3" type="primary">fecR_3</name>
    <name evidence="3" type="ORF">PS691_03928</name>
</gene>
<dbReference type="InterPro" id="IPR012373">
    <property type="entry name" value="Ferrdict_sens_TM"/>
</dbReference>
<accession>A0A5E7DMV0</accession>
<dbReference type="PANTHER" id="PTHR30273:SF2">
    <property type="entry name" value="PROTEIN FECR"/>
    <property type="match status" value="1"/>
</dbReference>
<evidence type="ECO:0000259" key="2">
    <source>
        <dbReference type="Pfam" id="PF16220"/>
    </source>
</evidence>
<proteinExistence type="predicted"/>
<dbReference type="InterPro" id="IPR032623">
    <property type="entry name" value="FecR_N"/>
</dbReference>
<evidence type="ECO:0000313" key="4">
    <source>
        <dbReference type="Proteomes" id="UP000337909"/>
    </source>
</evidence>
<dbReference type="InterPro" id="IPR006860">
    <property type="entry name" value="FecR"/>
</dbReference>